<proteinExistence type="predicted"/>
<reference evidence="2" key="1">
    <citation type="journal article" date="2019" name="Int. J. Syst. Evol. Microbiol.">
        <title>The Global Catalogue of Microorganisms (GCM) 10K type strain sequencing project: providing services to taxonomists for standard genome sequencing and annotation.</title>
        <authorList>
            <consortium name="The Broad Institute Genomics Platform"/>
            <consortium name="The Broad Institute Genome Sequencing Center for Infectious Disease"/>
            <person name="Wu L."/>
            <person name="Ma J."/>
        </authorList>
    </citation>
    <scope>NUCLEOTIDE SEQUENCE [LARGE SCALE GENOMIC DNA]</scope>
    <source>
        <strain evidence="2">JCM 14370</strain>
    </source>
</reference>
<protein>
    <recommendedName>
        <fullName evidence="3">Immunity protein 30 domain-containing protein</fullName>
    </recommendedName>
</protein>
<sequence>MDRPELIQILTQLNLYNDESQYPLLWETYEELCHHLDDLTPEDLELLLQPVLQTDTHPELNDRLLGFVEFHIDQPEMFAAVMDVLLHTRTRGFWFDLVLKHALQSEAFDHWIEHTLDHALLSSSEASLLSENLALSYSKHQSLLNLLQSRVQKITQEARSP</sequence>
<dbReference type="RefSeq" id="WP_189007065.1">
    <property type="nucleotide sequence ID" value="NZ_BMOD01000026.1"/>
</dbReference>
<evidence type="ECO:0008006" key="3">
    <source>
        <dbReference type="Google" id="ProtNLM"/>
    </source>
</evidence>
<gene>
    <name evidence="1" type="ORF">GCM10008938_43910</name>
</gene>
<evidence type="ECO:0000313" key="1">
    <source>
        <dbReference type="EMBL" id="GGJ53130.1"/>
    </source>
</evidence>
<organism evidence="1 2">
    <name type="scientific">Deinococcus roseus</name>
    <dbReference type="NCBI Taxonomy" id="392414"/>
    <lineage>
        <taxon>Bacteria</taxon>
        <taxon>Thermotogati</taxon>
        <taxon>Deinococcota</taxon>
        <taxon>Deinococci</taxon>
        <taxon>Deinococcales</taxon>
        <taxon>Deinococcaceae</taxon>
        <taxon>Deinococcus</taxon>
    </lineage>
</organism>
<comment type="caution">
    <text evidence="1">The sequence shown here is derived from an EMBL/GenBank/DDBJ whole genome shotgun (WGS) entry which is preliminary data.</text>
</comment>
<dbReference type="Proteomes" id="UP000632222">
    <property type="component" value="Unassembled WGS sequence"/>
</dbReference>
<name>A0ABQ2DEK2_9DEIO</name>
<evidence type="ECO:0000313" key="2">
    <source>
        <dbReference type="Proteomes" id="UP000632222"/>
    </source>
</evidence>
<dbReference type="EMBL" id="BMOD01000026">
    <property type="protein sequence ID" value="GGJ53130.1"/>
    <property type="molecule type" value="Genomic_DNA"/>
</dbReference>
<accession>A0ABQ2DEK2</accession>
<keyword evidence="2" id="KW-1185">Reference proteome</keyword>